<evidence type="ECO:0000256" key="1">
    <source>
        <dbReference type="ARBA" id="ARBA00022679"/>
    </source>
</evidence>
<dbReference type="CDD" id="cd01428">
    <property type="entry name" value="ADK"/>
    <property type="match status" value="1"/>
</dbReference>
<evidence type="ECO:0000256" key="2">
    <source>
        <dbReference type="ARBA" id="ARBA00022727"/>
    </source>
</evidence>
<dbReference type="GO" id="GO:0005524">
    <property type="term" value="F:ATP binding"/>
    <property type="evidence" value="ECO:0007669"/>
    <property type="project" value="UniProtKB-KW"/>
</dbReference>
<comment type="caution">
    <text evidence="7">The sequence shown here is derived from an EMBL/GenBank/DDBJ whole genome shotgun (WGS) entry which is preliminary data.</text>
</comment>
<name>A0A1F4UJ81_UNCKA</name>
<comment type="catalytic activity">
    <reaction evidence="6">
        <text>AMP + ATP = 2 ADP</text>
        <dbReference type="Rhea" id="RHEA:12973"/>
        <dbReference type="ChEBI" id="CHEBI:30616"/>
        <dbReference type="ChEBI" id="CHEBI:456215"/>
        <dbReference type="ChEBI" id="CHEBI:456216"/>
        <dbReference type="EC" id="2.7.4.3"/>
    </reaction>
</comment>
<keyword evidence="2" id="KW-0545">Nucleotide biosynthesis</keyword>
<evidence type="ECO:0000256" key="5">
    <source>
        <dbReference type="RuleBase" id="RU003330"/>
    </source>
</evidence>
<dbReference type="PANTHER" id="PTHR23359">
    <property type="entry name" value="NUCLEOTIDE KINASE"/>
    <property type="match status" value="1"/>
</dbReference>
<organism evidence="7 8">
    <name type="scientific">candidate division WWE3 bacterium RBG_19FT_COMBO_53_11</name>
    <dbReference type="NCBI Taxonomy" id="1802613"/>
    <lineage>
        <taxon>Bacteria</taxon>
        <taxon>Katanobacteria</taxon>
    </lineage>
</organism>
<proteinExistence type="inferred from homology"/>
<evidence type="ECO:0000313" key="8">
    <source>
        <dbReference type="Proteomes" id="UP000176583"/>
    </source>
</evidence>
<dbReference type="Gene3D" id="3.40.50.300">
    <property type="entry name" value="P-loop containing nucleotide triphosphate hydrolases"/>
    <property type="match status" value="1"/>
</dbReference>
<keyword evidence="3 6" id="KW-0547">Nucleotide-binding</keyword>
<dbReference type="EC" id="2.7.4.3" evidence="6"/>
<accession>A0A1F4UJ81</accession>
<comment type="similarity">
    <text evidence="5">Belongs to the adenylate kinase family.</text>
</comment>
<dbReference type="AlphaFoldDB" id="A0A1F4UJ81"/>
<comment type="subcellular location">
    <subcellularLocation>
        <location evidence="6">Cytoplasm</location>
    </subcellularLocation>
</comment>
<reference evidence="7 8" key="1">
    <citation type="journal article" date="2016" name="Nat. Commun.">
        <title>Thousands of microbial genomes shed light on interconnected biogeochemical processes in an aquifer system.</title>
        <authorList>
            <person name="Anantharaman K."/>
            <person name="Brown C.T."/>
            <person name="Hug L.A."/>
            <person name="Sharon I."/>
            <person name="Castelle C.J."/>
            <person name="Probst A.J."/>
            <person name="Thomas B.C."/>
            <person name="Singh A."/>
            <person name="Wilkins M.J."/>
            <person name="Karaoz U."/>
            <person name="Brodie E.L."/>
            <person name="Williams K.H."/>
            <person name="Hubbard S.S."/>
            <person name="Banfield J.F."/>
        </authorList>
    </citation>
    <scope>NUCLEOTIDE SEQUENCE [LARGE SCALE GENOMIC DNA]</scope>
</reference>
<dbReference type="EMBL" id="MEUW01000004">
    <property type="protein sequence ID" value="OGC44922.1"/>
    <property type="molecule type" value="Genomic_DNA"/>
</dbReference>
<evidence type="ECO:0000256" key="3">
    <source>
        <dbReference type="ARBA" id="ARBA00022741"/>
    </source>
</evidence>
<keyword evidence="6" id="KW-0067">ATP-binding</keyword>
<dbReference type="STRING" id="1802613.A2V54_01345"/>
<protein>
    <recommendedName>
        <fullName evidence="6">Adenylate kinase</fullName>
        <ecNumber evidence="6">2.7.4.3</ecNumber>
    </recommendedName>
</protein>
<keyword evidence="4 5" id="KW-0418">Kinase</keyword>
<dbReference type="InterPro" id="IPR027417">
    <property type="entry name" value="P-loop_NTPase"/>
</dbReference>
<dbReference type="GO" id="GO:0005737">
    <property type="term" value="C:cytoplasm"/>
    <property type="evidence" value="ECO:0007669"/>
    <property type="project" value="UniProtKB-SubCell"/>
</dbReference>
<evidence type="ECO:0000256" key="4">
    <source>
        <dbReference type="ARBA" id="ARBA00022777"/>
    </source>
</evidence>
<comment type="subunit">
    <text evidence="6">Monomer.</text>
</comment>
<dbReference type="PRINTS" id="PR00094">
    <property type="entry name" value="ADENYLTKNASE"/>
</dbReference>
<dbReference type="Pfam" id="PF00406">
    <property type="entry name" value="ADK"/>
    <property type="match status" value="1"/>
</dbReference>
<keyword evidence="1 5" id="KW-0808">Transferase</keyword>
<dbReference type="InterPro" id="IPR000850">
    <property type="entry name" value="Adenylat/UMP-CMP_kin"/>
</dbReference>
<dbReference type="GO" id="GO:0004017">
    <property type="term" value="F:AMP kinase activity"/>
    <property type="evidence" value="ECO:0007669"/>
    <property type="project" value="UniProtKB-EC"/>
</dbReference>
<dbReference type="Proteomes" id="UP000176583">
    <property type="component" value="Unassembled WGS sequence"/>
</dbReference>
<evidence type="ECO:0000313" key="7">
    <source>
        <dbReference type="EMBL" id="OGC44922.1"/>
    </source>
</evidence>
<sequence length="231" mass="26147">MKPGVILLMGLPGAGKGTQAFRLAERFPNFVHFDTGGEIFRRVTDPAFADDPIIQRENKRYFNKVLNTPSWVTEIVSERIRYYSGQGKGLVFSGSPRTPPEAQAVLPLLEDCYGRDRLLVLEVVVSPETATERSRTRLTCNNKLCRYGATLEQRGKPCPECGNPLPQEQQDEEKWKYEGMADGTRIREFEQLTQPAMELLKKRLTHARIDGEKSEDEVFGQILTAVEKNLS</sequence>
<gene>
    <name evidence="7" type="ORF">A2V54_01345</name>
</gene>
<dbReference type="SUPFAM" id="SSF52540">
    <property type="entry name" value="P-loop containing nucleoside triphosphate hydrolases"/>
    <property type="match status" value="1"/>
</dbReference>
<evidence type="ECO:0000256" key="6">
    <source>
        <dbReference type="RuleBase" id="RU003331"/>
    </source>
</evidence>